<dbReference type="SMART" id="SM00493">
    <property type="entry name" value="TOPRIM"/>
    <property type="match status" value="1"/>
</dbReference>
<keyword evidence="7 10" id="KW-0799">Topoisomerase</keyword>
<dbReference type="GO" id="GO:0006265">
    <property type="term" value="P:DNA topological change"/>
    <property type="evidence" value="ECO:0007669"/>
    <property type="project" value="UniProtKB-UniRule"/>
</dbReference>
<evidence type="ECO:0000256" key="7">
    <source>
        <dbReference type="ARBA" id="ARBA00023029"/>
    </source>
</evidence>
<dbReference type="NCBIfam" id="TIGR01051">
    <property type="entry name" value="topA_bact"/>
    <property type="match status" value="1"/>
</dbReference>
<dbReference type="InterPro" id="IPR005733">
    <property type="entry name" value="TopoI_bac-type"/>
</dbReference>
<feature type="active site" description="O-(5'-phospho-DNA)-tyrosine intermediate" evidence="10">
    <location>
        <position position="376"/>
    </location>
</feature>
<dbReference type="InterPro" id="IPR003602">
    <property type="entry name" value="Topo_IA_DNA-bd_dom"/>
</dbReference>
<dbReference type="Pfam" id="PF01396">
    <property type="entry name" value="Zn_ribbon_Top1"/>
    <property type="match status" value="3"/>
</dbReference>
<dbReference type="Pfam" id="PF01751">
    <property type="entry name" value="Toprim"/>
    <property type="match status" value="1"/>
</dbReference>
<feature type="site" description="Interaction with DNA" evidence="10">
    <location>
        <position position="219"/>
    </location>
</feature>
<dbReference type="GO" id="GO:0008270">
    <property type="term" value="F:zinc ion binding"/>
    <property type="evidence" value="ECO:0007669"/>
    <property type="project" value="UniProtKB-KW"/>
</dbReference>
<dbReference type="InterPro" id="IPR023405">
    <property type="entry name" value="Topo_IA_core_domain"/>
</dbReference>
<evidence type="ECO:0000256" key="10">
    <source>
        <dbReference type="HAMAP-Rule" id="MF_00952"/>
    </source>
</evidence>
<feature type="region of interest" description="Disordered" evidence="11">
    <location>
        <begin position="417"/>
        <end position="436"/>
    </location>
</feature>
<feature type="compositionally biased region" description="Basic and acidic residues" evidence="11">
    <location>
        <begin position="421"/>
        <end position="436"/>
    </location>
</feature>
<dbReference type="InterPro" id="IPR013826">
    <property type="entry name" value="Topo_IA_cen_sub3"/>
</dbReference>
<evidence type="ECO:0000259" key="13">
    <source>
        <dbReference type="PROSITE" id="PS52039"/>
    </source>
</evidence>
<comment type="subunit">
    <text evidence="10">Monomer.</text>
</comment>
<evidence type="ECO:0000256" key="11">
    <source>
        <dbReference type="SAM" id="MobiDB-lite"/>
    </source>
</evidence>
<feature type="compositionally biased region" description="Low complexity" evidence="11">
    <location>
        <begin position="1"/>
        <end position="33"/>
    </location>
</feature>
<feature type="site" description="Interaction with DNA" evidence="10">
    <location>
        <position position="378"/>
    </location>
</feature>
<dbReference type="PANTHER" id="PTHR42785:SF1">
    <property type="entry name" value="DNA TOPOISOMERASE"/>
    <property type="match status" value="1"/>
</dbReference>
<keyword evidence="4" id="KW-0863">Zinc-finger</keyword>
<dbReference type="InterPro" id="IPR013825">
    <property type="entry name" value="Topo_IA_cen_sub2"/>
</dbReference>
<comment type="catalytic activity">
    <reaction evidence="1 10">
        <text>ATP-independent breakage of single-stranded DNA, followed by passage and rejoining.</text>
        <dbReference type="EC" id="5.6.2.1"/>
    </reaction>
</comment>
<gene>
    <name evidence="10 14" type="primary">topA</name>
    <name evidence="14" type="ORF">HKW67_01885</name>
</gene>
<dbReference type="Gene3D" id="1.10.460.10">
    <property type="entry name" value="Topoisomerase I, domain 2"/>
    <property type="match status" value="1"/>
</dbReference>
<dbReference type="InterPro" id="IPR003601">
    <property type="entry name" value="Topo_IA_2"/>
</dbReference>
<dbReference type="InterPro" id="IPR000380">
    <property type="entry name" value="Topo_IA"/>
</dbReference>
<protein>
    <recommendedName>
        <fullName evidence="10">DNA topoisomerase 1</fullName>
        <ecNumber evidence="10">5.6.2.1</ecNumber>
    </recommendedName>
    <alternativeName>
        <fullName evidence="10">DNA topoisomerase I</fullName>
    </alternativeName>
</protein>
<dbReference type="CDD" id="cd03363">
    <property type="entry name" value="TOPRIM_TopoIA_TopoI"/>
    <property type="match status" value="1"/>
</dbReference>
<dbReference type="SMART" id="SM00437">
    <property type="entry name" value="TOP1Ac"/>
    <property type="match status" value="1"/>
</dbReference>
<keyword evidence="6" id="KW-0460">Magnesium</keyword>
<dbReference type="SUPFAM" id="SSF57783">
    <property type="entry name" value="Zinc beta-ribbon"/>
    <property type="match status" value="2"/>
</dbReference>
<dbReference type="KEGG" id="ggr:HKW67_01885"/>
<feature type="site" description="Interaction with DNA" evidence="10">
    <location>
        <position position="216"/>
    </location>
</feature>
<dbReference type="Gene3D" id="3.40.50.140">
    <property type="match status" value="1"/>
</dbReference>
<evidence type="ECO:0000256" key="3">
    <source>
        <dbReference type="ARBA" id="ARBA00022723"/>
    </source>
</evidence>
<evidence type="ECO:0000256" key="5">
    <source>
        <dbReference type="ARBA" id="ARBA00022833"/>
    </source>
</evidence>
<name>A0A6M4ITU6_9BACT</name>
<feature type="domain" description="Topo IA-type catalytic" evidence="13">
    <location>
        <begin position="205"/>
        <end position="645"/>
    </location>
</feature>
<comment type="similarity">
    <text evidence="2 10">Belongs to the type IA topoisomerase family.</text>
</comment>
<dbReference type="InterPro" id="IPR028612">
    <property type="entry name" value="Topoisom_1_IA"/>
</dbReference>
<feature type="site" description="Interaction with DNA" evidence="10">
    <location>
        <position position="104"/>
    </location>
</feature>
<evidence type="ECO:0000256" key="1">
    <source>
        <dbReference type="ARBA" id="ARBA00000213"/>
    </source>
</evidence>
<dbReference type="EC" id="5.6.2.1" evidence="10"/>
<evidence type="ECO:0000256" key="8">
    <source>
        <dbReference type="ARBA" id="ARBA00023125"/>
    </source>
</evidence>
<evidence type="ECO:0000256" key="6">
    <source>
        <dbReference type="ARBA" id="ARBA00022842"/>
    </source>
</evidence>
<sequence length="838" mass="92271">MKKTTATAAGPVAAPSPVRKSAAKTAAGSTTKAVAKKAASKTAAKKASSTKARSRARIDDSAPDDDEPAPAGGTTLVIVESPAKAKTIGKYLGKGFTVKATVGHVRDLPAKKLGIDIEHGFAPDYVTIEGKEDILTELKRVAKGAREIFIATDPDREGEAIGWHVEQFFTQPPRYAVTAPIRRVMFHEITKDKVKESMANPMDIDNKKVDAQQARRVLDRLVGYKASPVLWKTVKKGLSAGRVQTVALRIIVEREREIRAFTPVEYWSIAADLQKGTQPFTAKLHQIDGSKPEIPTGDEAERILADLKGRTQFTVTEVKRREKRKNPAAPFTTSTLQQEAAKKLGFGSKRTMRLAQDLYEGIDVGGEEGQVGLITYMRTDSSRVSETAAGSARDWLKAEYGDSYLAAGMQLYPSGKANAQDAHEGVRPTDPTRRPDDRLAKKLTADQFKLYELIWKRFMASQMAPAVFDTTTVDFDIPTQGRTYLFRATGSVIKFDGFLTLYREAREEGDGKALEDEQALPYLELNESVPVKAITPTQHFTAPPPRFSEASLVKELERLGIGRPSTYASIISVLAERRYVLLEQRRFFPTPLGETVEKVMVKKFPAIFNVQFTAQMEGELDKIADGELGWVRALTDFWTPFQATLNDNDLDVLIGEAYDLSALATEKCPDCGGKLVAKGGFFGPFVACENHPKACKYTRPIKGEKKPAELTKYMCQECGEPMVVRHGRSGDFLGCSKFPKCRGTRSMPTGVKCPKDGGEIAERRSKKRGKAFYGCENYPNCDFVVWDKPVAETCPECGYVGAEAKSNKTRGAFRKCLKCANEWDVPSPDEAELVAEVA</sequence>
<dbReference type="GO" id="GO:0005694">
    <property type="term" value="C:chromosome"/>
    <property type="evidence" value="ECO:0007669"/>
    <property type="project" value="InterPro"/>
</dbReference>
<feature type="site" description="Interaction with DNA" evidence="10">
    <location>
        <position position="577"/>
    </location>
</feature>
<dbReference type="GO" id="GO:0003917">
    <property type="term" value="F:DNA topoisomerase type I (single strand cut, ATP-independent) activity"/>
    <property type="evidence" value="ECO:0007669"/>
    <property type="project" value="UniProtKB-UniRule"/>
</dbReference>
<dbReference type="Proteomes" id="UP000500938">
    <property type="component" value="Chromosome"/>
</dbReference>
<dbReference type="SMART" id="SM00436">
    <property type="entry name" value="TOP1Bc"/>
    <property type="match status" value="1"/>
</dbReference>
<comment type="function">
    <text evidence="10">Releases the supercoiling and torsional tension of DNA, which is introduced during the DNA replication and transcription, by transiently cleaving and rejoining one strand of the DNA duplex. Introduces a single-strand break via transesterification at a target site in duplex DNA. The scissile phosphodiester is attacked by the catalytic tyrosine of the enzyme, resulting in the formation of a DNA-(5'-phosphotyrosyl)-enzyme intermediate and the expulsion of a 3'-OH DNA strand. The free DNA strand then undergoes passage around the unbroken strand, thus removing DNA supercoils. Finally, in the religation step, the DNA 3'-OH attacks the covalent intermediate to expel the active-site tyrosine and restore the DNA phosphodiester backbone.</text>
</comment>
<feature type="compositionally biased region" description="Low complexity" evidence="11">
    <location>
        <begin position="40"/>
        <end position="51"/>
    </location>
</feature>
<dbReference type="SUPFAM" id="SSF56712">
    <property type="entry name" value="Prokaryotic type I DNA topoisomerase"/>
    <property type="match status" value="1"/>
</dbReference>
<dbReference type="Pfam" id="PF01131">
    <property type="entry name" value="Topoisom_bac"/>
    <property type="match status" value="1"/>
</dbReference>
<feature type="site" description="Interaction with DNA" evidence="10">
    <location>
        <position position="231"/>
    </location>
</feature>
<evidence type="ECO:0000256" key="2">
    <source>
        <dbReference type="ARBA" id="ARBA00009446"/>
    </source>
</evidence>
<dbReference type="PROSITE" id="PS52039">
    <property type="entry name" value="TOPO_IA_2"/>
    <property type="match status" value="1"/>
</dbReference>
<dbReference type="PROSITE" id="PS50880">
    <property type="entry name" value="TOPRIM"/>
    <property type="match status" value="1"/>
</dbReference>
<dbReference type="HAMAP" id="MF_00952">
    <property type="entry name" value="Topoisom_1_prok"/>
    <property type="match status" value="1"/>
</dbReference>
<dbReference type="GO" id="GO:0003677">
    <property type="term" value="F:DNA binding"/>
    <property type="evidence" value="ECO:0007669"/>
    <property type="project" value="UniProtKB-KW"/>
</dbReference>
<keyword evidence="15" id="KW-1185">Reference proteome</keyword>
<feature type="region of interest" description="Interaction with DNA" evidence="10">
    <location>
        <begin position="239"/>
        <end position="244"/>
    </location>
</feature>
<dbReference type="Gene3D" id="1.10.290.10">
    <property type="entry name" value="Topoisomerase I, domain 4"/>
    <property type="match status" value="1"/>
</dbReference>
<dbReference type="InterPro" id="IPR013824">
    <property type="entry name" value="Topo_IA_cen_sub1"/>
</dbReference>
<evidence type="ECO:0000313" key="14">
    <source>
        <dbReference type="EMBL" id="QJR38070.1"/>
    </source>
</evidence>
<keyword evidence="3" id="KW-0479">Metal-binding</keyword>
<accession>A0A6M4ITU6</accession>
<dbReference type="PANTHER" id="PTHR42785">
    <property type="entry name" value="DNA TOPOISOMERASE, TYPE IA, CORE"/>
    <property type="match status" value="1"/>
</dbReference>
<evidence type="ECO:0000259" key="12">
    <source>
        <dbReference type="PROSITE" id="PS50880"/>
    </source>
</evidence>
<dbReference type="Gene3D" id="2.70.20.10">
    <property type="entry name" value="Topoisomerase I, domain 3"/>
    <property type="match status" value="1"/>
</dbReference>
<evidence type="ECO:0000256" key="9">
    <source>
        <dbReference type="ARBA" id="ARBA00023235"/>
    </source>
</evidence>
<dbReference type="EMBL" id="CP053085">
    <property type="protein sequence ID" value="QJR38070.1"/>
    <property type="molecule type" value="Genomic_DNA"/>
</dbReference>
<dbReference type="AlphaFoldDB" id="A0A6M4ITU6"/>
<keyword evidence="8 10" id="KW-0238">DNA-binding</keyword>
<proteinExistence type="inferred from homology"/>
<feature type="region of interest" description="Disordered" evidence="11">
    <location>
        <begin position="1"/>
        <end position="74"/>
    </location>
</feature>
<feature type="site" description="Interaction with DNA" evidence="10">
    <location>
        <position position="215"/>
    </location>
</feature>
<evidence type="ECO:0000256" key="4">
    <source>
        <dbReference type="ARBA" id="ARBA00022771"/>
    </source>
</evidence>
<keyword evidence="5" id="KW-0862">Zinc</keyword>
<dbReference type="Gene3D" id="3.30.65.10">
    <property type="entry name" value="Bacterial Topoisomerase I, domain 1"/>
    <property type="match status" value="3"/>
</dbReference>
<dbReference type="InterPro" id="IPR013497">
    <property type="entry name" value="Topo_IA_cen"/>
</dbReference>
<dbReference type="InterPro" id="IPR006171">
    <property type="entry name" value="TOPRIM_dom"/>
</dbReference>
<dbReference type="CDD" id="cd00186">
    <property type="entry name" value="TOP1Ac"/>
    <property type="match status" value="1"/>
</dbReference>
<dbReference type="PRINTS" id="PR00417">
    <property type="entry name" value="PRTPISMRASEI"/>
</dbReference>
<feature type="domain" description="Toprim" evidence="12">
    <location>
        <begin position="74"/>
        <end position="180"/>
    </location>
</feature>
<keyword evidence="9 10" id="KW-0413">Isomerase</keyword>
<reference evidence="14 15" key="1">
    <citation type="submission" date="2020-05" db="EMBL/GenBank/DDBJ databases">
        <title>Complete genome sequence of Gemmatimonas greenlandica TET16.</title>
        <authorList>
            <person name="Zeng Y."/>
        </authorList>
    </citation>
    <scope>NUCLEOTIDE SEQUENCE [LARGE SCALE GENOMIC DNA]</scope>
    <source>
        <strain evidence="14 15">TET16</strain>
    </source>
</reference>
<evidence type="ECO:0000313" key="15">
    <source>
        <dbReference type="Proteomes" id="UP000500938"/>
    </source>
</evidence>
<dbReference type="InterPro" id="IPR034149">
    <property type="entry name" value="TOPRIM_TopoI"/>
</dbReference>
<feature type="site" description="Interaction with DNA" evidence="10">
    <location>
        <position position="224"/>
    </location>
</feature>
<dbReference type="InterPro" id="IPR013498">
    <property type="entry name" value="Topo_IA_Znf"/>
</dbReference>
<organism evidence="14 15">
    <name type="scientific">Gemmatimonas groenlandica</name>
    <dbReference type="NCBI Taxonomy" id="2732249"/>
    <lineage>
        <taxon>Bacteria</taxon>
        <taxon>Pseudomonadati</taxon>
        <taxon>Gemmatimonadota</taxon>
        <taxon>Gemmatimonadia</taxon>
        <taxon>Gemmatimonadales</taxon>
        <taxon>Gemmatimonadaceae</taxon>
        <taxon>Gemmatimonas</taxon>
    </lineage>
</organism>